<dbReference type="CDD" id="cd09272">
    <property type="entry name" value="RNase_HI_RT_Ty1"/>
    <property type="match status" value="1"/>
</dbReference>
<dbReference type="Gene3D" id="4.10.60.10">
    <property type="entry name" value="Zinc finger, CCHC-type"/>
    <property type="match status" value="1"/>
</dbReference>
<dbReference type="SUPFAM" id="SSF57756">
    <property type="entry name" value="Retrovirus zinc finger-like domains"/>
    <property type="match status" value="1"/>
</dbReference>
<dbReference type="SUPFAM" id="SSF53098">
    <property type="entry name" value="Ribonuclease H-like"/>
    <property type="match status" value="1"/>
</dbReference>
<dbReference type="InterPro" id="IPR013103">
    <property type="entry name" value="RVT_2"/>
</dbReference>
<sequence length="1916" mass="215570">MSSAQKSVKVIVFSGDREQFSSWSLQFSAVGHLRGYNDILSGTRAVPTRSELANAPTPEVIQAGKDAKTAYCDLLLSMPTSTTKGEIAFRIVVGAVNADHPDGNAKIAWDRLTEKYAPTNARTLIDLKSKWDKCYLDNRDPEEWITELCYIQTEMGKISITGATRVSDTDLILHILSRLPERYDTVTPLLHKDLDAGTLTIEGVRITLCERFKRIEDLDDGKVYSGTEQDQALVAYLKSLDETACQALFTKVFKGNCHKCGKQGHKSADCPSKKRDDKPFTGKCFTCGRIGHRSAQCGKNKEKANQAVDDDASSASEDVHDDEIGFAVYCSECKDPEDADSETASFNDHEGEYPVDGYTDVQQVDVKTYYKSEEVVDVTTYYKSEEIPCEGYGVHNSHLEVEFKSDDESSDDEESVAEAFDGANVDWSSRMCYPCVPGGHFDEAVATAHEDEESHDDSGVGAEYYDDVQRLWGHGYISDNDVSYDDESEYNDSDVYESGYWTDSDYTAETSSSSENEVVSVGTVHVSEVLDNNRDVKLIPVDSEFAASTSAVHMEYWKHFQTLVRCSFFDYLDYDLQQIYELSQIAERQSWRWKMRSGILDVMRWSIARSTHDYPLLDDDQRRCDLDTIWEFWEDDTENEQYAVTEDNEYVHRWITELWKDPTRVDWYEMITGVVSDKGSDYWERWYVENATARSTIDSSEGDSLHERGYALTETTRGSELAMRCVTIDGRKYPGFTENTFVADSGSSVHILKLARWRRYLLNARRINAKADAAGGSTLTLEWTGDVPIKFVQTDGTYTRGLLQDAKLSRVVDKDLYSLTRAMQNGHALGSDANNNITLTTTKTRVLMDRRIKTPGGWVGGVEIIPDVERFQAMQRKQQLEIARALVDSSKTVDVNALHCALTHPSLETTRATAAANGWTLTGEASTCMDCALAKAKQRNVSKTAVVYSDLKPGDMLMLDISSPGESLDKNKHMCLVLDAKSARAWVYILKRKSHMPGEVMRLITQLKTRYQKTVKIIRCDGGGENIKLRKICEKEGLNIEFEFTAPNTPQHNGRVERRLALIYKRIRAMMAESGLSLDDFKLLWPYAVKLVVAMDNALNRRSGAKSPDEVFFGDTISLPTTLTDVPPQRTFGEVCVAADRTKLKSKLSNRGKKCLWIGSAPDHSEHTHLLFNLETKKVIHSRDVIFLNRSYGEMQVASALRQAQTVTRVDAVTQGVILEDDDLEVEDAQPQSFPDAPYVSDDEENDADANSTGLTDYETANDGFSDGDARGDDSDEDSPVQSSPKPAKLLRELRRLNTSYNPTETRTRRSTVNEAGRKDVVDDTEAGRNDNGSSSDASAASSVELAAMLNDLGLVNIDSLHELAAAATVAEDEDVVPKKFNDAWNHPDEQKRKKWRSAIQKEFTDYTRRGCWDKIPRSKVPLNRKPVKNKWVFNIKRNGIYRARLVACGYSQVPGQDFVEYYSPVINDTTFKLVLMLLAMHPQWIAKIADTETAFLHGDLDEQIFMNIPEGYDKVIGPASNENECLLLTASVYGLVQSARMYFLKVTKMLRQAGFVGGNVDPCLFYRRNEKGTVVIAIYVDDNLIIGDEKAVDDVIEQMEGFGFTLKVTNNMWDYLSCRIVFNGDRSRGVICQPHIYEKLHKEYDHLVKNITYTTPGTPNHYVILERDETKRLSEEKHAIFRSGVGMLLFLVKHSRPDIANAVRSLSTVVSSPNEHAWKEMLRVIKYALDTKEYGLKLNVKRDNRANGKWELTCYSDSDYAGNPDTRRSISGHVLFLNGIPISFSSKAQKSVTLSSSEAEWIALSEAVKEIVFVVNLLRDINIDVATPIIVNVDNQGAIFMAYNANTSARTRHVDIRTKFVREYCSGDDPLIKIVFCMSENNTSDICTKNLAGELHSKHSKQLISKVDWKDETRE</sequence>
<dbReference type="Pfam" id="PF25597">
    <property type="entry name" value="SH3_retrovirus"/>
    <property type="match status" value="1"/>
</dbReference>
<dbReference type="Gene3D" id="3.30.420.10">
    <property type="entry name" value="Ribonuclease H-like superfamily/Ribonuclease H"/>
    <property type="match status" value="1"/>
</dbReference>
<organism evidence="5 6">
    <name type="scientific">Skeletonema marinoi</name>
    <dbReference type="NCBI Taxonomy" id="267567"/>
    <lineage>
        <taxon>Eukaryota</taxon>
        <taxon>Sar</taxon>
        <taxon>Stramenopiles</taxon>
        <taxon>Ochrophyta</taxon>
        <taxon>Bacillariophyta</taxon>
        <taxon>Coscinodiscophyceae</taxon>
        <taxon>Thalassiosirophycidae</taxon>
        <taxon>Thalassiosirales</taxon>
        <taxon>Skeletonemataceae</taxon>
        <taxon>Skeletonema</taxon>
        <taxon>Skeletonema marinoi-dohrnii complex</taxon>
    </lineage>
</organism>
<dbReference type="GO" id="GO:0008270">
    <property type="term" value="F:zinc ion binding"/>
    <property type="evidence" value="ECO:0007669"/>
    <property type="project" value="UniProtKB-KW"/>
</dbReference>
<name>A0AAD8XUM0_9STRA</name>
<evidence type="ECO:0000259" key="4">
    <source>
        <dbReference type="PROSITE" id="PS50994"/>
    </source>
</evidence>
<dbReference type="InterPro" id="IPR001584">
    <property type="entry name" value="Integrase_cat-core"/>
</dbReference>
<dbReference type="InterPro" id="IPR012337">
    <property type="entry name" value="RNaseH-like_sf"/>
</dbReference>
<dbReference type="InterPro" id="IPR036397">
    <property type="entry name" value="RNaseH_sf"/>
</dbReference>
<proteinExistence type="predicted"/>
<dbReference type="PANTHER" id="PTHR11439">
    <property type="entry name" value="GAG-POL-RELATED RETROTRANSPOSON"/>
    <property type="match status" value="1"/>
</dbReference>
<dbReference type="Proteomes" id="UP001224775">
    <property type="component" value="Unassembled WGS sequence"/>
</dbReference>
<dbReference type="GO" id="GO:0015074">
    <property type="term" value="P:DNA integration"/>
    <property type="evidence" value="ECO:0007669"/>
    <property type="project" value="InterPro"/>
</dbReference>
<evidence type="ECO:0000256" key="1">
    <source>
        <dbReference type="PROSITE-ProRule" id="PRU00047"/>
    </source>
</evidence>
<evidence type="ECO:0000259" key="3">
    <source>
        <dbReference type="PROSITE" id="PS50158"/>
    </source>
</evidence>
<dbReference type="PROSITE" id="PS50158">
    <property type="entry name" value="ZF_CCHC"/>
    <property type="match status" value="2"/>
</dbReference>
<keyword evidence="1" id="KW-0862">Zinc</keyword>
<gene>
    <name evidence="5" type="ORF">QTG54_015216</name>
</gene>
<evidence type="ECO:0000256" key="2">
    <source>
        <dbReference type="SAM" id="MobiDB-lite"/>
    </source>
</evidence>
<feature type="domain" description="CCHC-type" evidence="3">
    <location>
        <begin position="283"/>
        <end position="297"/>
    </location>
</feature>
<dbReference type="Pfam" id="PF00098">
    <property type="entry name" value="zf-CCHC"/>
    <property type="match status" value="2"/>
</dbReference>
<feature type="compositionally biased region" description="Basic and acidic residues" evidence="2">
    <location>
        <begin position="1316"/>
        <end position="1329"/>
    </location>
</feature>
<dbReference type="InterPro" id="IPR001878">
    <property type="entry name" value="Znf_CCHC"/>
</dbReference>
<dbReference type="EMBL" id="JATAAI010000042">
    <property type="protein sequence ID" value="KAK1733958.1"/>
    <property type="molecule type" value="Genomic_DNA"/>
</dbReference>
<feature type="domain" description="CCHC-type" evidence="3">
    <location>
        <begin position="257"/>
        <end position="272"/>
    </location>
</feature>
<feature type="region of interest" description="Disordered" evidence="2">
    <location>
        <begin position="1221"/>
        <end position="1339"/>
    </location>
</feature>
<dbReference type="SMART" id="SM00343">
    <property type="entry name" value="ZnF_C2HC"/>
    <property type="match status" value="2"/>
</dbReference>
<keyword evidence="6" id="KW-1185">Reference proteome</keyword>
<reference evidence="5" key="1">
    <citation type="submission" date="2023-06" db="EMBL/GenBank/DDBJ databases">
        <title>Survivors Of The Sea: Transcriptome response of Skeletonema marinoi to long-term dormancy.</title>
        <authorList>
            <person name="Pinder M.I.M."/>
            <person name="Kourtchenko O."/>
            <person name="Robertson E.K."/>
            <person name="Larsson T."/>
            <person name="Maumus F."/>
            <person name="Osuna-Cruz C.M."/>
            <person name="Vancaester E."/>
            <person name="Stenow R."/>
            <person name="Vandepoele K."/>
            <person name="Ploug H."/>
            <person name="Bruchert V."/>
            <person name="Godhe A."/>
            <person name="Topel M."/>
        </authorList>
    </citation>
    <scope>NUCLEOTIDE SEQUENCE</scope>
    <source>
        <strain evidence="5">R05AC</strain>
    </source>
</reference>
<comment type="caution">
    <text evidence="5">The sequence shown here is derived from an EMBL/GenBank/DDBJ whole genome shotgun (WGS) entry which is preliminary data.</text>
</comment>
<keyword evidence="1" id="KW-0479">Metal-binding</keyword>
<dbReference type="InterPro" id="IPR057670">
    <property type="entry name" value="SH3_retrovirus"/>
</dbReference>
<dbReference type="PANTHER" id="PTHR11439:SF483">
    <property type="entry name" value="PEPTIDE SYNTHASE GLIP-LIKE, PUTATIVE (AFU_ORTHOLOGUE AFUA_3G12920)-RELATED"/>
    <property type="match status" value="1"/>
</dbReference>
<evidence type="ECO:0000313" key="6">
    <source>
        <dbReference type="Proteomes" id="UP001224775"/>
    </source>
</evidence>
<protein>
    <submittedName>
        <fullName evidence="5">Gag-pol polyprotein</fullName>
    </submittedName>
</protein>
<dbReference type="InterPro" id="IPR036875">
    <property type="entry name" value="Znf_CCHC_sf"/>
</dbReference>
<evidence type="ECO:0000313" key="5">
    <source>
        <dbReference type="EMBL" id="KAK1733958.1"/>
    </source>
</evidence>
<dbReference type="GO" id="GO:0003676">
    <property type="term" value="F:nucleic acid binding"/>
    <property type="evidence" value="ECO:0007669"/>
    <property type="project" value="InterPro"/>
</dbReference>
<dbReference type="PROSITE" id="PS50994">
    <property type="entry name" value="INTEGRASE"/>
    <property type="match status" value="1"/>
</dbReference>
<feature type="domain" description="Integrase catalytic" evidence="4">
    <location>
        <begin position="949"/>
        <end position="1116"/>
    </location>
</feature>
<accession>A0AAD8XUM0</accession>
<dbReference type="Pfam" id="PF07727">
    <property type="entry name" value="RVT_2"/>
    <property type="match status" value="1"/>
</dbReference>
<keyword evidence="1" id="KW-0863">Zinc-finger</keyword>